<reference evidence="1" key="1">
    <citation type="submission" date="2019-06" db="EMBL/GenBank/DDBJ databases">
        <authorList>
            <person name="Zheng W."/>
        </authorList>
    </citation>
    <scope>NUCLEOTIDE SEQUENCE</scope>
    <source>
        <strain evidence="1">QDHG01</strain>
    </source>
</reference>
<keyword evidence="2" id="KW-1185">Reference proteome</keyword>
<evidence type="ECO:0000313" key="2">
    <source>
        <dbReference type="Proteomes" id="UP000785679"/>
    </source>
</evidence>
<name>A0A8J8P298_HALGN</name>
<sequence length="66" mass="7698">MEFNLIWDLQDTTNAQDFENPMLLPKFLVCQLYQSDMSLLTQSINPFCVKVMAKTIHKPLCVKSIY</sequence>
<dbReference type="AlphaFoldDB" id="A0A8J8P298"/>
<accession>A0A8J8P298</accession>
<gene>
    <name evidence="1" type="ORF">FGO68_gene4212</name>
</gene>
<comment type="caution">
    <text evidence="1">The sequence shown here is derived from an EMBL/GenBank/DDBJ whole genome shotgun (WGS) entry which is preliminary data.</text>
</comment>
<dbReference type="EMBL" id="RRYP01001553">
    <property type="protein sequence ID" value="TNV85782.1"/>
    <property type="molecule type" value="Genomic_DNA"/>
</dbReference>
<evidence type="ECO:0000313" key="1">
    <source>
        <dbReference type="EMBL" id="TNV85782.1"/>
    </source>
</evidence>
<proteinExistence type="predicted"/>
<dbReference type="Proteomes" id="UP000785679">
    <property type="component" value="Unassembled WGS sequence"/>
</dbReference>
<protein>
    <submittedName>
        <fullName evidence="1">Uncharacterized protein</fullName>
    </submittedName>
</protein>
<organism evidence="1 2">
    <name type="scientific">Halteria grandinella</name>
    <dbReference type="NCBI Taxonomy" id="5974"/>
    <lineage>
        <taxon>Eukaryota</taxon>
        <taxon>Sar</taxon>
        <taxon>Alveolata</taxon>
        <taxon>Ciliophora</taxon>
        <taxon>Intramacronucleata</taxon>
        <taxon>Spirotrichea</taxon>
        <taxon>Stichotrichia</taxon>
        <taxon>Sporadotrichida</taxon>
        <taxon>Halteriidae</taxon>
        <taxon>Halteria</taxon>
    </lineage>
</organism>